<dbReference type="Proteomes" id="UP000198233">
    <property type="component" value="Chromosome"/>
</dbReference>
<dbReference type="AlphaFoldDB" id="A0AAC9TYP4"/>
<proteinExistence type="predicted"/>
<organism evidence="1 2">
    <name type="scientific">Shewanella marisflavi</name>
    <dbReference type="NCBI Taxonomy" id="260364"/>
    <lineage>
        <taxon>Bacteria</taxon>
        <taxon>Pseudomonadati</taxon>
        <taxon>Pseudomonadota</taxon>
        <taxon>Gammaproteobacteria</taxon>
        <taxon>Alteromonadales</taxon>
        <taxon>Shewanellaceae</taxon>
        <taxon>Shewanella</taxon>
    </lineage>
</organism>
<evidence type="ECO:0000313" key="1">
    <source>
        <dbReference type="EMBL" id="ASJ95924.1"/>
    </source>
</evidence>
<sequence>MFTKLTIFGKKFFYSKVHLCQLQMLRARVTPTFMFTELTIFGKKFFYSKVHLCQLQMLRARVTPTFMFTELTIFGKKFFYSKVHLCQLQMLRTRVTPKFMFTELTIFGKKFFYSKFTSVSCSYGCTVEAKAFATFWITTQSLMTVGGKMNITATLWAKVGIPCAIIFTLPITALKAKGV</sequence>
<reference evidence="1 2" key="1">
    <citation type="submission" date="2017-06" db="EMBL/GenBank/DDBJ databases">
        <title>Complete genome sequence of Shewanella marisflavi EP1 associated with anaerobic 2,4-dinitrotoluene reduction and salt tolerance.</title>
        <authorList>
            <person name="Huang J."/>
        </authorList>
    </citation>
    <scope>NUCLEOTIDE SEQUENCE [LARGE SCALE GENOMIC DNA]</scope>
    <source>
        <strain evidence="1 2">EP1</strain>
    </source>
</reference>
<dbReference type="KEGG" id="smav:CFF01_04595"/>
<dbReference type="EMBL" id="CP022272">
    <property type="protein sequence ID" value="ASJ95924.1"/>
    <property type="molecule type" value="Genomic_DNA"/>
</dbReference>
<evidence type="ECO:0000313" key="2">
    <source>
        <dbReference type="Proteomes" id="UP000198233"/>
    </source>
</evidence>
<gene>
    <name evidence="1" type="ORF">CFF01_04595</name>
</gene>
<name>A0AAC9TYP4_9GAMM</name>
<protein>
    <submittedName>
        <fullName evidence="1">Uncharacterized protein</fullName>
    </submittedName>
</protein>
<accession>A0AAC9TYP4</accession>